<dbReference type="RefSeq" id="WP_006108608.1">
    <property type="nucleotide sequence ID" value="NZ_AOIO01000021.1"/>
</dbReference>
<reference evidence="3 4" key="1">
    <citation type="journal article" date="2014" name="PLoS Genet.">
        <title>Phylogenetically driven sequencing of extremely halophilic archaea reveals strategies for static and dynamic osmo-response.</title>
        <authorList>
            <person name="Becker E.A."/>
            <person name="Seitzer P.M."/>
            <person name="Tritt A."/>
            <person name="Larsen D."/>
            <person name="Krusor M."/>
            <person name="Yao A.I."/>
            <person name="Wu D."/>
            <person name="Madern D."/>
            <person name="Eisen J.A."/>
            <person name="Darling A.E."/>
            <person name="Facciotti M.T."/>
        </authorList>
    </citation>
    <scope>NUCLEOTIDE SEQUENCE [LARGE SCALE GENOMIC DNA]</scope>
    <source>
        <strain evidence="3 4">DSM 12278</strain>
    </source>
</reference>
<dbReference type="Gene3D" id="3.40.50.150">
    <property type="entry name" value="Vaccinia Virus protein VP39"/>
    <property type="match status" value="1"/>
</dbReference>
<dbReference type="GO" id="GO:0032259">
    <property type="term" value="P:methylation"/>
    <property type="evidence" value="ECO:0007669"/>
    <property type="project" value="UniProtKB-KW"/>
</dbReference>
<dbReference type="EMBL" id="AOIO01000021">
    <property type="protein sequence ID" value="ELZ02575.1"/>
    <property type="molecule type" value="Genomic_DNA"/>
</dbReference>
<dbReference type="AlphaFoldDB" id="M0AVK9"/>
<feature type="region of interest" description="Disordered" evidence="1">
    <location>
        <begin position="1"/>
        <end position="23"/>
    </location>
</feature>
<sequence>MTDPSHVNDPTSSEGGNEDENENETTAVYDRFASAYEANHADRSVIGAQRDLFRDSLDALDGTAVLDVGCGPGWESAAFRDDGLDVVGIDLSSEFLSMASARAPAASFARMDMRSLGFAANSFDGIWSCAAVHHVPRADIRTVFAEFDRVLRPAGVALITCKKGTARETGETFGADDTRRFVRYLPDQLRALATATGFAVERLESTDEWNELLVRA</sequence>
<accession>M0AVK9</accession>
<evidence type="ECO:0000313" key="4">
    <source>
        <dbReference type="Proteomes" id="UP000011554"/>
    </source>
</evidence>
<name>M0AVK9_NATA1</name>
<dbReference type="PATRIC" id="fig|29540.5.peg.1609"/>
<evidence type="ECO:0000259" key="2">
    <source>
        <dbReference type="Pfam" id="PF08241"/>
    </source>
</evidence>
<dbReference type="PANTHER" id="PTHR43861">
    <property type="entry name" value="TRANS-ACONITATE 2-METHYLTRANSFERASE-RELATED"/>
    <property type="match status" value="1"/>
</dbReference>
<dbReference type="CDD" id="cd02440">
    <property type="entry name" value="AdoMet_MTases"/>
    <property type="match status" value="1"/>
</dbReference>
<gene>
    <name evidence="3" type="ORF">C481_07906</name>
</gene>
<keyword evidence="3" id="KW-0489">Methyltransferase</keyword>
<evidence type="ECO:0000256" key="1">
    <source>
        <dbReference type="SAM" id="MobiDB-lite"/>
    </source>
</evidence>
<protein>
    <submittedName>
        <fullName evidence="3">Ubiquinone/menaquinone biosynthesis methyltransferase UbiE</fullName>
    </submittedName>
</protein>
<dbReference type="STRING" id="29540.C481_07906"/>
<evidence type="ECO:0000313" key="3">
    <source>
        <dbReference type="EMBL" id="ELZ02575.1"/>
    </source>
</evidence>
<dbReference type="eggNOG" id="arCOG01782">
    <property type="taxonomic scope" value="Archaea"/>
</dbReference>
<dbReference type="PANTHER" id="PTHR43861:SF1">
    <property type="entry name" value="TRANS-ACONITATE 2-METHYLTRANSFERASE"/>
    <property type="match status" value="1"/>
</dbReference>
<dbReference type="InterPro" id="IPR029063">
    <property type="entry name" value="SAM-dependent_MTases_sf"/>
</dbReference>
<dbReference type="GO" id="GO:0008757">
    <property type="term" value="F:S-adenosylmethionine-dependent methyltransferase activity"/>
    <property type="evidence" value="ECO:0007669"/>
    <property type="project" value="InterPro"/>
</dbReference>
<dbReference type="OrthoDB" id="11691at2157"/>
<keyword evidence="3" id="KW-0808">Transferase</keyword>
<proteinExistence type="predicted"/>
<keyword evidence="4" id="KW-1185">Reference proteome</keyword>
<organism evidence="3 4">
    <name type="scientific">Natrialba asiatica (strain ATCC 700177 / DSM 12278 / JCM 9576 / FERM P-10747 / NBRC 102637 / 172P1)</name>
    <dbReference type="NCBI Taxonomy" id="29540"/>
    <lineage>
        <taxon>Archaea</taxon>
        <taxon>Methanobacteriati</taxon>
        <taxon>Methanobacteriota</taxon>
        <taxon>Stenosarchaea group</taxon>
        <taxon>Halobacteria</taxon>
        <taxon>Halobacteriales</taxon>
        <taxon>Natrialbaceae</taxon>
        <taxon>Natrialba</taxon>
    </lineage>
</organism>
<dbReference type="InterPro" id="IPR013216">
    <property type="entry name" value="Methyltransf_11"/>
</dbReference>
<keyword evidence="3" id="KW-0830">Ubiquinone</keyword>
<feature type="domain" description="Methyltransferase type 11" evidence="2">
    <location>
        <begin position="66"/>
        <end position="159"/>
    </location>
</feature>
<dbReference type="SUPFAM" id="SSF53335">
    <property type="entry name" value="S-adenosyl-L-methionine-dependent methyltransferases"/>
    <property type="match status" value="1"/>
</dbReference>
<comment type="caution">
    <text evidence="3">The sequence shown here is derived from an EMBL/GenBank/DDBJ whole genome shotgun (WGS) entry which is preliminary data.</text>
</comment>
<dbReference type="Pfam" id="PF08241">
    <property type="entry name" value="Methyltransf_11"/>
    <property type="match status" value="1"/>
</dbReference>
<dbReference type="Proteomes" id="UP000011554">
    <property type="component" value="Unassembled WGS sequence"/>
</dbReference>